<dbReference type="SUPFAM" id="SSF53850">
    <property type="entry name" value="Periplasmic binding protein-like II"/>
    <property type="match status" value="2"/>
</dbReference>
<organism evidence="11 12">
    <name type="scientific">Streptomyces shenzhenensis</name>
    <dbReference type="NCBI Taxonomy" id="943815"/>
    <lineage>
        <taxon>Bacteria</taxon>
        <taxon>Bacillati</taxon>
        <taxon>Actinomycetota</taxon>
        <taxon>Actinomycetes</taxon>
        <taxon>Kitasatosporales</taxon>
        <taxon>Streptomycetaceae</taxon>
        <taxon>Streptomyces</taxon>
    </lineage>
</organism>
<dbReference type="GO" id="GO:0043190">
    <property type="term" value="C:ATP-binding cassette (ABC) transporter complex"/>
    <property type="evidence" value="ECO:0007669"/>
    <property type="project" value="InterPro"/>
</dbReference>
<reference evidence="11 12" key="1">
    <citation type="submission" date="2017-11" db="EMBL/GenBank/DDBJ databases">
        <title>Draft genome of actinobacteria isolated from guarana (Paullinia cupana (Mart.) Ducke.</title>
        <authorList>
            <person name="Siqueira K.A."/>
            <person name="Liotti R.G."/>
            <person name="Mendes T.A.O."/>
            <person name="Soares M.A."/>
        </authorList>
    </citation>
    <scope>NUCLEOTIDE SEQUENCE [LARGE SCALE GENOMIC DNA]</scope>
    <source>
        <strain evidence="11 12">193</strain>
    </source>
</reference>
<dbReference type="PROSITE" id="PS50928">
    <property type="entry name" value="ABC_TM1"/>
    <property type="match status" value="1"/>
</dbReference>
<dbReference type="RefSeq" id="WP_121888270.1">
    <property type="nucleotide sequence ID" value="NZ_PENI01000003.1"/>
</dbReference>
<comment type="similarity">
    <text evidence="8">In the N-terminal section; belongs to the binding-protein-dependent transport system permease family.</text>
</comment>
<evidence type="ECO:0000256" key="6">
    <source>
        <dbReference type="ARBA" id="ARBA00023136"/>
    </source>
</evidence>
<feature type="transmembrane region" description="Helical" evidence="9">
    <location>
        <begin position="134"/>
        <end position="160"/>
    </location>
</feature>
<feature type="transmembrane region" description="Helical" evidence="9">
    <location>
        <begin position="299"/>
        <end position="320"/>
    </location>
</feature>
<keyword evidence="3" id="KW-1003">Cell membrane</keyword>
<keyword evidence="2 9" id="KW-0813">Transport</keyword>
<dbReference type="Gene3D" id="3.40.190.100">
    <property type="entry name" value="Glycine betaine-binding periplasmic protein, domain 2"/>
    <property type="match status" value="2"/>
</dbReference>
<keyword evidence="6 9" id="KW-0472">Membrane</keyword>
<keyword evidence="5 9" id="KW-1133">Transmembrane helix</keyword>
<dbReference type="GO" id="GO:0015871">
    <property type="term" value="P:choline transport"/>
    <property type="evidence" value="ECO:0007669"/>
    <property type="project" value="TreeGrafter"/>
</dbReference>
<gene>
    <name evidence="11" type="ORF">CTZ28_06410</name>
</gene>
<dbReference type="Gene3D" id="1.10.3720.10">
    <property type="entry name" value="MetI-like"/>
    <property type="match status" value="1"/>
</dbReference>
<dbReference type="GO" id="GO:0031460">
    <property type="term" value="P:glycine betaine transport"/>
    <property type="evidence" value="ECO:0007669"/>
    <property type="project" value="TreeGrafter"/>
</dbReference>
<evidence type="ECO:0000256" key="7">
    <source>
        <dbReference type="ARBA" id="ARBA00035642"/>
    </source>
</evidence>
<evidence type="ECO:0000313" key="11">
    <source>
        <dbReference type="EMBL" id="RMB86689.1"/>
    </source>
</evidence>
<evidence type="ECO:0000256" key="5">
    <source>
        <dbReference type="ARBA" id="ARBA00022989"/>
    </source>
</evidence>
<comment type="similarity">
    <text evidence="9">Belongs to the binding-protein-dependent transport system permease family.</text>
</comment>
<dbReference type="GO" id="GO:0015226">
    <property type="term" value="F:carnitine transmembrane transporter activity"/>
    <property type="evidence" value="ECO:0007669"/>
    <property type="project" value="TreeGrafter"/>
</dbReference>
<name>A0A3M0IK08_9ACTN</name>
<feature type="transmembrane region" description="Helical" evidence="9">
    <location>
        <begin position="201"/>
        <end position="223"/>
    </location>
</feature>
<dbReference type="GO" id="GO:0005275">
    <property type="term" value="F:amine transmembrane transporter activity"/>
    <property type="evidence" value="ECO:0007669"/>
    <property type="project" value="TreeGrafter"/>
</dbReference>
<protein>
    <submittedName>
        <fullName evidence="11">Glycine/betaine ABC transporter permease</fullName>
    </submittedName>
</protein>
<dbReference type="OrthoDB" id="9787902at2"/>
<comment type="subcellular location">
    <subcellularLocation>
        <location evidence="9">Cell membrane</location>
        <topology evidence="9">Multi-pass membrane protein</topology>
    </subcellularLocation>
    <subcellularLocation>
        <location evidence="1">Membrane</location>
        <topology evidence="1">Multi-pass membrane protein</topology>
    </subcellularLocation>
</comment>
<evidence type="ECO:0000256" key="4">
    <source>
        <dbReference type="ARBA" id="ARBA00022692"/>
    </source>
</evidence>
<evidence type="ECO:0000256" key="3">
    <source>
        <dbReference type="ARBA" id="ARBA00022475"/>
    </source>
</evidence>
<dbReference type="AlphaFoldDB" id="A0A3M0IK08"/>
<dbReference type="CDD" id="cd13639">
    <property type="entry name" value="PBP2_OpuAC_like"/>
    <property type="match status" value="2"/>
</dbReference>
<feature type="transmembrane region" description="Helical" evidence="9">
    <location>
        <begin position="49"/>
        <end position="78"/>
    </location>
</feature>
<comment type="caution">
    <text evidence="11">The sequence shown here is derived from an EMBL/GenBank/DDBJ whole genome shotgun (WGS) entry which is preliminary data.</text>
</comment>
<dbReference type="InterPro" id="IPR007210">
    <property type="entry name" value="ABC_Gly_betaine_transp_sub-bd"/>
</dbReference>
<dbReference type="CDD" id="cd06261">
    <property type="entry name" value="TM_PBP2"/>
    <property type="match status" value="1"/>
</dbReference>
<dbReference type="Pfam" id="PF00528">
    <property type="entry name" value="BPD_transp_1"/>
    <property type="match status" value="1"/>
</dbReference>
<dbReference type="PANTHER" id="PTHR47737:SF1">
    <property type="entry name" value="GLYCINE BETAINE_PROLINE BETAINE TRANSPORT SYSTEM PERMEASE PROTEIN PROW"/>
    <property type="match status" value="1"/>
</dbReference>
<dbReference type="FunFam" id="1.10.3720.10:FF:000001">
    <property type="entry name" value="Glycine betaine ABC transporter, permease"/>
    <property type="match status" value="1"/>
</dbReference>
<proteinExistence type="inferred from homology"/>
<evidence type="ECO:0000259" key="10">
    <source>
        <dbReference type="PROSITE" id="PS50928"/>
    </source>
</evidence>
<evidence type="ECO:0000256" key="2">
    <source>
        <dbReference type="ARBA" id="ARBA00022448"/>
    </source>
</evidence>
<keyword evidence="12" id="KW-1185">Reference proteome</keyword>
<dbReference type="PANTHER" id="PTHR47737">
    <property type="entry name" value="GLYCINE BETAINE/PROLINE BETAINE TRANSPORT SYSTEM PERMEASE PROTEIN PROW"/>
    <property type="match status" value="1"/>
</dbReference>
<evidence type="ECO:0000256" key="1">
    <source>
        <dbReference type="ARBA" id="ARBA00004141"/>
    </source>
</evidence>
<keyword evidence="4 9" id="KW-0812">Transmembrane</keyword>
<dbReference type="Pfam" id="PF04069">
    <property type="entry name" value="OpuAC"/>
    <property type="match status" value="2"/>
</dbReference>
<dbReference type="InterPro" id="IPR000515">
    <property type="entry name" value="MetI-like"/>
</dbReference>
<evidence type="ECO:0000256" key="9">
    <source>
        <dbReference type="RuleBase" id="RU363032"/>
    </source>
</evidence>
<evidence type="ECO:0000256" key="8">
    <source>
        <dbReference type="ARBA" id="ARBA00035652"/>
    </source>
</evidence>
<accession>A0A3M0IK08</accession>
<evidence type="ECO:0000313" key="12">
    <source>
        <dbReference type="Proteomes" id="UP000270471"/>
    </source>
</evidence>
<feature type="transmembrane region" description="Helical" evidence="9">
    <location>
        <begin position="243"/>
        <end position="262"/>
    </location>
</feature>
<dbReference type="SUPFAM" id="SSF161098">
    <property type="entry name" value="MetI-like"/>
    <property type="match status" value="1"/>
</dbReference>
<dbReference type="EMBL" id="PENI01000003">
    <property type="protein sequence ID" value="RMB86689.1"/>
    <property type="molecule type" value="Genomic_DNA"/>
</dbReference>
<feature type="domain" description="ABC transmembrane type-1" evidence="10">
    <location>
        <begin position="87"/>
        <end position="266"/>
    </location>
</feature>
<dbReference type="Proteomes" id="UP000270471">
    <property type="component" value="Unassembled WGS sequence"/>
</dbReference>
<dbReference type="Gene3D" id="3.10.105.10">
    <property type="entry name" value="Dipeptide-binding Protein, Domain 3"/>
    <property type="match status" value="3"/>
</dbReference>
<sequence length="872" mass="93806">MPRIHFGDWVETAVDWVQSHLTWVFDIVNAVLDGMYSGVESVLGGGEPLLLAGILAVIAAWLRGLLPGVLAFAGLALIDSLGLWDDAMDTLSLVLVAAVITVVLALPLGVWAARSRRVSAQLRPVLDVMQTMPAFIYLIPGVMFFGVGTTPGLLATIIFAMPPGVRMTELGIRQVDGELVEAAEAFGTTPRDILLRVQLPLALPTIMAGVNQVIMLALSMVVIGGMAGAGGLGEQVYSAITQLKVGLAAESGVAVVILAMYLDRMTGALGERVSPLGRRAAAKVSALVGRARFAHYRPAGAVAVVGVVVLALVAGGLNLAGSGDAEAGSSTDVGKGKRISIGYIPWDEGTATTYLWKELLEQRGYETDVKQLDPGPLYSGVARGDLDFQTDAWLPTTHKAYWDKYGSQLEDLGSWYGPTSLELTVPSYVKGIDSLADLKGQGKRFGGKIIGIEASAGMMGTLNSKVLKAYGLEGEYKVVSSSTSSMLAELDRSIKKREPVVVTLWSPHWAYGKYDLKKLQDPEGAWGEGEQIHTVARKGFSADDPVAAQWLKDFKLTEKQLTGLENAIREAGQGHEQDGVRSWLKKNPGLVDRLAPVPGSGAGKQGKDAGKTVDMGYFPWDEAIASTYLWQNILEDRGYKPTLKQLDPGPLYSSLAQGQMDVQLDSWLPTTHKAYMDKYGSQLEDLGSWYGPTSLELTVPSYVKGIDSLADLKGQGKRFGGKIIGIEASAGMMGTLNSKVLKAYGLEGEYKVVSSSTSSMLAELDRSIKKREPVVVTLWSPHWAYGKYDLKKLQDPEGAWGKGERIHMVGKKTFSQDFPEFSGWLKNFKLTEEQLASLEVAIQKGGAGNEKASARQWLDAQPGLEDKLAPVS</sequence>
<feature type="transmembrane region" description="Helical" evidence="9">
    <location>
        <begin position="90"/>
        <end position="114"/>
    </location>
</feature>
<dbReference type="InterPro" id="IPR035906">
    <property type="entry name" value="MetI-like_sf"/>
</dbReference>
<comment type="similarity">
    <text evidence="7">In the C-terminal section; belongs to the OsmX family.</text>
</comment>